<feature type="region of interest" description="Disordered" evidence="1">
    <location>
        <begin position="59"/>
        <end position="101"/>
    </location>
</feature>
<sequence>MVNTRAQASAPARDAAAQDDDPSMGSRVNVCPHPNVHQLATEMGDMKLMLQALCTQTRTRWMGAPPTSQASSSRWGRRRTKPPGADQIGLMTPRPKWPSTAGPKLLLEAALAGTSGMRAQKGATLVTLATKGGRQPQTHAVRN</sequence>
<organism evidence="2 3">
    <name type="scientific">Nepenthes gracilis</name>
    <name type="common">Slender pitcher plant</name>
    <dbReference type="NCBI Taxonomy" id="150966"/>
    <lineage>
        <taxon>Eukaryota</taxon>
        <taxon>Viridiplantae</taxon>
        <taxon>Streptophyta</taxon>
        <taxon>Embryophyta</taxon>
        <taxon>Tracheophyta</taxon>
        <taxon>Spermatophyta</taxon>
        <taxon>Magnoliopsida</taxon>
        <taxon>eudicotyledons</taxon>
        <taxon>Gunneridae</taxon>
        <taxon>Pentapetalae</taxon>
        <taxon>Caryophyllales</taxon>
        <taxon>Nepenthaceae</taxon>
        <taxon>Nepenthes</taxon>
    </lineage>
</organism>
<keyword evidence="3" id="KW-1185">Reference proteome</keyword>
<accession>A0AAD3S6G5</accession>
<dbReference type="Proteomes" id="UP001279734">
    <property type="component" value="Unassembled WGS sequence"/>
</dbReference>
<protein>
    <submittedName>
        <fullName evidence="2">Uncharacterized protein</fullName>
    </submittedName>
</protein>
<comment type="caution">
    <text evidence="2">The sequence shown here is derived from an EMBL/GenBank/DDBJ whole genome shotgun (WGS) entry which is preliminary data.</text>
</comment>
<feature type="compositionally biased region" description="Low complexity" evidence="1">
    <location>
        <begin position="1"/>
        <end position="15"/>
    </location>
</feature>
<reference evidence="2" key="1">
    <citation type="submission" date="2023-05" db="EMBL/GenBank/DDBJ databases">
        <title>Nepenthes gracilis genome sequencing.</title>
        <authorList>
            <person name="Fukushima K."/>
        </authorList>
    </citation>
    <scope>NUCLEOTIDE SEQUENCE</scope>
    <source>
        <strain evidence="2">SING2019-196</strain>
    </source>
</reference>
<feature type="region of interest" description="Disordered" evidence="1">
    <location>
        <begin position="1"/>
        <end position="25"/>
    </location>
</feature>
<proteinExistence type="predicted"/>
<dbReference type="AlphaFoldDB" id="A0AAD3S6G5"/>
<name>A0AAD3S6G5_NEPGR</name>
<evidence type="ECO:0000256" key="1">
    <source>
        <dbReference type="SAM" id="MobiDB-lite"/>
    </source>
</evidence>
<evidence type="ECO:0000313" key="3">
    <source>
        <dbReference type="Proteomes" id="UP001279734"/>
    </source>
</evidence>
<gene>
    <name evidence="2" type="ORF">Nepgr_007035</name>
</gene>
<evidence type="ECO:0000313" key="2">
    <source>
        <dbReference type="EMBL" id="GMH05195.1"/>
    </source>
</evidence>
<dbReference type="EMBL" id="BSYO01000005">
    <property type="protein sequence ID" value="GMH05195.1"/>
    <property type="molecule type" value="Genomic_DNA"/>
</dbReference>